<dbReference type="InterPro" id="IPR016818">
    <property type="entry name" value="NOSIP"/>
</dbReference>
<dbReference type="SMART" id="SM00184">
    <property type="entry name" value="RING"/>
    <property type="match status" value="2"/>
</dbReference>
<name>A0A8H3FM71_9LECA</name>
<sequence>MSHSKRNTSLAFFTNYERDQLKDRWGSQKARLTRESFLPLGACHLCLQSAREPVACRDGGHLFCRECAVTNLLAQTKEIKRLEKEDERRREEEAQNERERADEVQEEVVRGFEKTMTGADPEASNGSQPFWMPASIEAAETASNTSPRKSHPTCPSASSKDVHLLSLKLLITVNFNIPGSKNKELEAAKSKTNAKDGATEATCPSCNKLLSSNSKAILTVPCGHVICKVCVDQFIRPKPPLPTDKYEISIDEEEPLLCCVCQTNLAGDKERKKEGKKSKEKSKVKPGLVELSNQGTGFAGGGKAVVDKGGIAFQC</sequence>
<evidence type="ECO:0000256" key="1">
    <source>
        <dbReference type="ARBA" id="ARBA00022723"/>
    </source>
</evidence>
<evidence type="ECO:0000259" key="6">
    <source>
        <dbReference type="PROSITE" id="PS50089"/>
    </source>
</evidence>
<dbReference type="PROSITE" id="PS00518">
    <property type="entry name" value="ZF_RING_1"/>
    <property type="match status" value="1"/>
</dbReference>
<dbReference type="EMBL" id="CAJPDQ010000026">
    <property type="protein sequence ID" value="CAF9927094.1"/>
    <property type="molecule type" value="Genomic_DNA"/>
</dbReference>
<dbReference type="PANTHER" id="PTHR13063">
    <property type="entry name" value="ENOS INTERACTING PROTEIN"/>
    <property type="match status" value="1"/>
</dbReference>
<feature type="region of interest" description="Disordered" evidence="5">
    <location>
        <begin position="83"/>
        <end position="107"/>
    </location>
</feature>
<evidence type="ECO:0000256" key="2">
    <source>
        <dbReference type="ARBA" id="ARBA00022771"/>
    </source>
</evidence>
<feature type="compositionally biased region" description="Polar residues" evidence="5">
    <location>
        <begin position="141"/>
        <end position="158"/>
    </location>
</feature>
<feature type="region of interest" description="Disordered" evidence="5">
    <location>
        <begin position="139"/>
        <end position="158"/>
    </location>
</feature>
<dbReference type="PANTHER" id="PTHR13063:SF10">
    <property type="entry name" value="NITRIC OXIDE SYNTHASE-INTERACTING PROTEIN"/>
    <property type="match status" value="1"/>
</dbReference>
<reference evidence="7" key="1">
    <citation type="submission" date="2021-03" db="EMBL/GenBank/DDBJ databases">
        <authorList>
            <person name="Tagirdzhanova G."/>
        </authorList>
    </citation>
    <scope>NUCLEOTIDE SEQUENCE</scope>
</reference>
<protein>
    <recommendedName>
        <fullName evidence="6">RING-type domain-containing protein</fullName>
    </recommendedName>
</protein>
<dbReference type="GO" id="GO:0005634">
    <property type="term" value="C:nucleus"/>
    <property type="evidence" value="ECO:0007669"/>
    <property type="project" value="TreeGrafter"/>
</dbReference>
<dbReference type="Gene3D" id="3.30.40.10">
    <property type="entry name" value="Zinc/RING finger domain, C3HC4 (zinc finger)"/>
    <property type="match status" value="2"/>
</dbReference>
<evidence type="ECO:0000313" key="8">
    <source>
        <dbReference type="Proteomes" id="UP000664169"/>
    </source>
</evidence>
<gene>
    <name evidence="7" type="ORF">GOMPHAMPRED_004313</name>
</gene>
<accession>A0A8H3FM71</accession>
<comment type="caution">
    <text evidence="7">The sequence shown here is derived from an EMBL/GenBank/DDBJ whole genome shotgun (WGS) entry which is preliminary data.</text>
</comment>
<dbReference type="InterPro" id="IPR017907">
    <property type="entry name" value="Znf_RING_CS"/>
</dbReference>
<keyword evidence="8" id="KW-1185">Reference proteome</keyword>
<dbReference type="GO" id="GO:0008270">
    <property type="term" value="F:zinc ion binding"/>
    <property type="evidence" value="ECO:0007669"/>
    <property type="project" value="UniProtKB-KW"/>
</dbReference>
<dbReference type="SUPFAM" id="SSF57850">
    <property type="entry name" value="RING/U-box"/>
    <property type="match status" value="2"/>
</dbReference>
<dbReference type="InterPro" id="IPR013083">
    <property type="entry name" value="Znf_RING/FYVE/PHD"/>
</dbReference>
<dbReference type="InterPro" id="IPR001841">
    <property type="entry name" value="Znf_RING"/>
</dbReference>
<dbReference type="Pfam" id="PF13445">
    <property type="entry name" value="zf-RING_UBOX"/>
    <property type="match status" value="1"/>
</dbReference>
<dbReference type="InterPro" id="IPR027370">
    <property type="entry name" value="Znf-RING_euk"/>
</dbReference>
<keyword evidence="2 4" id="KW-0863">Zinc-finger</keyword>
<evidence type="ECO:0000256" key="4">
    <source>
        <dbReference type="PROSITE-ProRule" id="PRU00175"/>
    </source>
</evidence>
<evidence type="ECO:0000256" key="3">
    <source>
        <dbReference type="ARBA" id="ARBA00022833"/>
    </source>
</evidence>
<keyword evidence="3" id="KW-0862">Zinc</keyword>
<evidence type="ECO:0000256" key="5">
    <source>
        <dbReference type="SAM" id="MobiDB-lite"/>
    </source>
</evidence>
<keyword evidence="1" id="KW-0479">Metal-binding</keyword>
<proteinExistence type="predicted"/>
<evidence type="ECO:0000313" key="7">
    <source>
        <dbReference type="EMBL" id="CAF9927094.1"/>
    </source>
</evidence>
<dbReference type="GO" id="GO:0061630">
    <property type="term" value="F:ubiquitin protein ligase activity"/>
    <property type="evidence" value="ECO:0007669"/>
    <property type="project" value="InterPro"/>
</dbReference>
<dbReference type="OrthoDB" id="116827at2759"/>
<dbReference type="Proteomes" id="UP000664169">
    <property type="component" value="Unassembled WGS sequence"/>
</dbReference>
<organism evidence="7 8">
    <name type="scientific">Gomphillus americanus</name>
    <dbReference type="NCBI Taxonomy" id="1940652"/>
    <lineage>
        <taxon>Eukaryota</taxon>
        <taxon>Fungi</taxon>
        <taxon>Dikarya</taxon>
        <taxon>Ascomycota</taxon>
        <taxon>Pezizomycotina</taxon>
        <taxon>Lecanoromycetes</taxon>
        <taxon>OSLEUM clade</taxon>
        <taxon>Ostropomycetidae</taxon>
        <taxon>Ostropales</taxon>
        <taxon>Graphidaceae</taxon>
        <taxon>Gomphilloideae</taxon>
        <taxon>Gomphillus</taxon>
    </lineage>
</organism>
<feature type="domain" description="RING-type" evidence="6">
    <location>
        <begin position="203"/>
        <end position="262"/>
    </location>
</feature>
<dbReference type="PROSITE" id="PS50089">
    <property type="entry name" value="ZF_RING_2"/>
    <property type="match status" value="1"/>
</dbReference>
<dbReference type="AlphaFoldDB" id="A0A8H3FM71"/>